<feature type="region of interest" description="Disordered" evidence="1">
    <location>
        <begin position="146"/>
        <end position="208"/>
    </location>
</feature>
<dbReference type="SUPFAM" id="SSF50249">
    <property type="entry name" value="Nucleic acid-binding proteins"/>
    <property type="match status" value="1"/>
</dbReference>
<dbReference type="PROSITE" id="PS50832">
    <property type="entry name" value="S1_IF1_TYPE"/>
    <property type="match status" value="1"/>
</dbReference>
<proteinExistence type="inferred from homology"/>
<dbReference type="HAMAP" id="MF_00216">
    <property type="entry name" value="aIF_1A"/>
    <property type="match status" value="1"/>
</dbReference>
<protein>
    <recommendedName>
        <fullName evidence="2">S1-like domain-containing protein</fullName>
    </recommendedName>
</protein>
<evidence type="ECO:0000259" key="2">
    <source>
        <dbReference type="PROSITE" id="PS50832"/>
    </source>
</evidence>
<dbReference type="GO" id="GO:0003723">
    <property type="term" value="F:RNA binding"/>
    <property type="evidence" value="ECO:0007669"/>
    <property type="project" value="InterPro"/>
</dbReference>
<evidence type="ECO:0000256" key="1">
    <source>
        <dbReference type="SAM" id="MobiDB-lite"/>
    </source>
</evidence>
<evidence type="ECO:0000313" key="3">
    <source>
        <dbReference type="EMBL" id="QHU26217.1"/>
    </source>
</evidence>
<dbReference type="EMBL" id="MN740437">
    <property type="protein sequence ID" value="QHU26217.1"/>
    <property type="molecule type" value="Genomic_DNA"/>
</dbReference>
<dbReference type="Pfam" id="PF01176">
    <property type="entry name" value="eIF-1a"/>
    <property type="match status" value="1"/>
</dbReference>
<feature type="domain" description="S1-like" evidence="2">
    <location>
        <begin position="20"/>
        <end position="97"/>
    </location>
</feature>
<feature type="compositionally biased region" description="Basic and acidic residues" evidence="1">
    <location>
        <begin position="191"/>
        <end position="208"/>
    </location>
</feature>
<dbReference type="PANTHER" id="PTHR21668">
    <property type="entry name" value="EIF-1A"/>
    <property type="match status" value="1"/>
</dbReference>
<dbReference type="Gene3D" id="2.40.50.140">
    <property type="entry name" value="Nucleic acid-binding proteins"/>
    <property type="match status" value="1"/>
</dbReference>
<dbReference type="InterPro" id="IPR012340">
    <property type="entry name" value="NA-bd_OB-fold"/>
</dbReference>
<reference evidence="3" key="1">
    <citation type="journal article" date="2020" name="Nature">
        <title>Giant virus diversity and host interactions through global metagenomics.</title>
        <authorList>
            <person name="Schulz F."/>
            <person name="Roux S."/>
            <person name="Paez-Espino D."/>
            <person name="Jungbluth S."/>
            <person name="Walsh D.A."/>
            <person name="Denef V.J."/>
            <person name="McMahon K.D."/>
            <person name="Konstantinidis K.T."/>
            <person name="Eloe-Fadrosh E.A."/>
            <person name="Kyrpides N.C."/>
            <person name="Woyke T."/>
        </authorList>
    </citation>
    <scope>NUCLEOTIDE SEQUENCE</scope>
    <source>
        <strain evidence="3">GVMAG-M-3300027759-16</strain>
    </source>
</reference>
<dbReference type="SMART" id="SM00652">
    <property type="entry name" value="eIF1a"/>
    <property type="match status" value="1"/>
</dbReference>
<feature type="compositionally biased region" description="Acidic residues" evidence="1">
    <location>
        <begin position="146"/>
        <end position="160"/>
    </location>
</feature>
<dbReference type="InterPro" id="IPR006196">
    <property type="entry name" value="RNA-binding_domain_S1_IF1"/>
</dbReference>
<dbReference type="AlphaFoldDB" id="A0A6C0L768"/>
<dbReference type="GO" id="GO:0003743">
    <property type="term" value="F:translation initiation factor activity"/>
    <property type="evidence" value="ECO:0007669"/>
    <property type="project" value="InterPro"/>
</dbReference>
<organism evidence="3">
    <name type="scientific">viral metagenome</name>
    <dbReference type="NCBI Taxonomy" id="1070528"/>
    <lineage>
        <taxon>unclassified sequences</taxon>
        <taxon>metagenomes</taxon>
        <taxon>organismal metagenomes</taxon>
    </lineage>
</organism>
<sequence>MPNMKGGKGYKRGARGDDEEKMIEWDEKQGVMLGRVIKVLGSRRFSVYCNDGLTRICRIRGSMRKSDWINVGAIVLIASRTFDEQEQDTADIIDKGKEIGDIMHLFGPSMYRDLKNMPTTNSRLFTLLENHDEKYPKKVEDDLFLDEGEEEDEDDLDGETAAEKNARNAEKDAEDAAELNKKAKARAQDLSSKRAAKDMDREISLHEL</sequence>
<name>A0A6C0L768_9ZZZZ</name>
<accession>A0A6C0L768</accession>
<dbReference type="InterPro" id="IPR001253">
    <property type="entry name" value="TIF_eIF-1A"/>
</dbReference>
<feature type="compositionally biased region" description="Basic and acidic residues" evidence="1">
    <location>
        <begin position="161"/>
        <end position="171"/>
    </location>
</feature>